<dbReference type="Proteomes" id="UP000266723">
    <property type="component" value="Unassembled WGS sequence"/>
</dbReference>
<feature type="domain" description="Serpin" evidence="3">
    <location>
        <begin position="22"/>
        <end position="363"/>
    </location>
</feature>
<dbReference type="InterPro" id="IPR000215">
    <property type="entry name" value="Serpin_fam"/>
</dbReference>
<dbReference type="PANTHER" id="PTHR11461">
    <property type="entry name" value="SERINE PROTEASE INHIBITOR, SERPIN"/>
    <property type="match status" value="1"/>
</dbReference>
<dbReference type="EMBL" id="QGKV02001507">
    <property type="protein sequence ID" value="KAF3532686.1"/>
    <property type="molecule type" value="Genomic_DNA"/>
</dbReference>
<dbReference type="SMART" id="SM00093">
    <property type="entry name" value="SERPIN"/>
    <property type="match status" value="1"/>
</dbReference>
<dbReference type="SUPFAM" id="SSF56574">
    <property type="entry name" value="Serpins"/>
    <property type="match status" value="1"/>
</dbReference>
<dbReference type="InterPro" id="IPR042178">
    <property type="entry name" value="Serpin_sf_1"/>
</dbReference>
<keyword evidence="5" id="KW-1185">Reference proteome</keyword>
<dbReference type="CDD" id="cd02043">
    <property type="entry name" value="serpinP_plants"/>
    <property type="match status" value="1"/>
</dbReference>
<proteinExistence type="inferred from homology"/>
<dbReference type="InterPro" id="IPR023795">
    <property type="entry name" value="Serpin_CS"/>
</dbReference>
<reference evidence="4 5" key="1">
    <citation type="journal article" date="2020" name="BMC Genomics">
        <title>Intraspecific diversification of the crop wild relative Brassica cretica Lam. using demographic model selection.</title>
        <authorList>
            <person name="Kioukis A."/>
            <person name="Michalopoulou V.A."/>
            <person name="Briers L."/>
            <person name="Pirintsos S."/>
            <person name="Studholme D.J."/>
            <person name="Pavlidis P."/>
            <person name="Sarris P.F."/>
        </authorList>
    </citation>
    <scope>NUCLEOTIDE SEQUENCE [LARGE SCALE GENOMIC DNA]</scope>
    <source>
        <strain evidence="5">cv. PFS-1207/04</strain>
    </source>
</reference>
<sequence length="368" mass="40968">MWAFSGRVRSISNKDIALIVSKNLFSTKAKHSNSVFSVSINSALTLAASGPDGSSVSDEILSFLRSSSTDELNAVFSKIVSVVFADHSANGGPKISSVNGVWIKKTLPIDSSFKDLFENFFKAVFDRVDFRSKLNKWAEDHTNGLIKDLLPHGSISSLTNCVYGSALYFKGAWQVPFVKSNTIYGTSVAVPFMSSYENQYLKAYNGFKVLRIPYRQGDDEDQSQLLLSTRPFRFSMYFYLPDKNDGLEDLVKTMASTSEILNCHIPRCKVLVNEFRIPKFKIAYGLDGQDLGLRSMALYHKACVKIDEEGADAAAVTFAYSDGCSMYLEPPKRIDFVADHPFLFLIREDKTGTVLFVGQIFDHSDKSA</sequence>
<evidence type="ECO:0000313" key="5">
    <source>
        <dbReference type="Proteomes" id="UP000266723"/>
    </source>
</evidence>
<evidence type="ECO:0000256" key="1">
    <source>
        <dbReference type="ARBA" id="ARBA00009500"/>
    </source>
</evidence>
<accession>A0ABQ7BKN5</accession>
<protein>
    <recommendedName>
        <fullName evidence="3">Serpin domain-containing protein</fullName>
    </recommendedName>
</protein>
<evidence type="ECO:0000256" key="2">
    <source>
        <dbReference type="RuleBase" id="RU000411"/>
    </source>
</evidence>
<evidence type="ECO:0000313" key="4">
    <source>
        <dbReference type="EMBL" id="KAF3532686.1"/>
    </source>
</evidence>
<dbReference type="PANTHER" id="PTHR11461:SF373">
    <property type="entry name" value="SERPIN DOMAIN-CONTAINING PROTEIN"/>
    <property type="match status" value="1"/>
</dbReference>
<dbReference type="Gene3D" id="3.30.497.10">
    <property type="entry name" value="Antithrombin, subunit I, domain 2"/>
    <property type="match status" value="1"/>
</dbReference>
<comment type="caution">
    <text evidence="4">The sequence shown here is derived from an EMBL/GenBank/DDBJ whole genome shotgun (WGS) entry which is preliminary data.</text>
</comment>
<name>A0ABQ7BKN5_BRACR</name>
<evidence type="ECO:0000259" key="3">
    <source>
        <dbReference type="SMART" id="SM00093"/>
    </source>
</evidence>
<dbReference type="Gene3D" id="2.30.39.10">
    <property type="entry name" value="Alpha-1-antitrypsin, domain 1"/>
    <property type="match status" value="1"/>
</dbReference>
<dbReference type="InterPro" id="IPR036186">
    <property type="entry name" value="Serpin_sf"/>
</dbReference>
<dbReference type="InterPro" id="IPR023796">
    <property type="entry name" value="Serpin_dom"/>
</dbReference>
<dbReference type="PROSITE" id="PS00284">
    <property type="entry name" value="SERPIN"/>
    <property type="match status" value="1"/>
</dbReference>
<dbReference type="InterPro" id="IPR042185">
    <property type="entry name" value="Serpin_sf_2"/>
</dbReference>
<organism evidence="4 5">
    <name type="scientific">Brassica cretica</name>
    <name type="common">Mustard</name>
    <dbReference type="NCBI Taxonomy" id="69181"/>
    <lineage>
        <taxon>Eukaryota</taxon>
        <taxon>Viridiplantae</taxon>
        <taxon>Streptophyta</taxon>
        <taxon>Embryophyta</taxon>
        <taxon>Tracheophyta</taxon>
        <taxon>Spermatophyta</taxon>
        <taxon>Magnoliopsida</taxon>
        <taxon>eudicotyledons</taxon>
        <taxon>Gunneridae</taxon>
        <taxon>Pentapetalae</taxon>
        <taxon>rosids</taxon>
        <taxon>malvids</taxon>
        <taxon>Brassicales</taxon>
        <taxon>Brassicaceae</taxon>
        <taxon>Brassiceae</taxon>
        <taxon>Brassica</taxon>
    </lineage>
</organism>
<comment type="similarity">
    <text evidence="1 2">Belongs to the serpin family.</text>
</comment>
<dbReference type="Pfam" id="PF00079">
    <property type="entry name" value="Serpin"/>
    <property type="match status" value="2"/>
</dbReference>
<gene>
    <name evidence="4" type="ORF">DY000_02041231</name>
</gene>